<dbReference type="InterPro" id="IPR041741">
    <property type="entry name" value="SMC3_ABC_euk"/>
</dbReference>
<organism evidence="11 12">
    <name type="scientific">Clydaea vesicula</name>
    <dbReference type="NCBI Taxonomy" id="447962"/>
    <lineage>
        <taxon>Eukaryota</taxon>
        <taxon>Fungi</taxon>
        <taxon>Fungi incertae sedis</taxon>
        <taxon>Chytridiomycota</taxon>
        <taxon>Chytridiomycota incertae sedis</taxon>
        <taxon>Chytridiomycetes</taxon>
        <taxon>Lobulomycetales</taxon>
        <taxon>Lobulomycetaceae</taxon>
        <taxon>Clydaea</taxon>
    </lineage>
</organism>
<dbReference type="GO" id="GO:0005694">
    <property type="term" value="C:chromosome"/>
    <property type="evidence" value="ECO:0007669"/>
    <property type="project" value="InterPro"/>
</dbReference>
<dbReference type="Gene3D" id="3.40.50.300">
    <property type="entry name" value="P-loop containing nucleotide triphosphate hydrolases"/>
    <property type="match status" value="2"/>
</dbReference>
<comment type="similarity">
    <text evidence="1">Belongs to the SMC family. SMC3 subfamily.</text>
</comment>
<dbReference type="GO" id="GO:0007059">
    <property type="term" value="P:chromosome segregation"/>
    <property type="evidence" value="ECO:0007669"/>
    <property type="project" value="UniProtKB-ARBA"/>
</dbReference>
<reference evidence="11" key="1">
    <citation type="submission" date="2020-05" db="EMBL/GenBank/DDBJ databases">
        <title>Phylogenomic resolution of chytrid fungi.</title>
        <authorList>
            <person name="Stajich J.E."/>
            <person name="Amses K."/>
            <person name="Simmons R."/>
            <person name="Seto K."/>
            <person name="Myers J."/>
            <person name="Bonds A."/>
            <person name="Quandt C.A."/>
            <person name="Barry K."/>
            <person name="Liu P."/>
            <person name="Grigoriev I."/>
            <person name="Longcore J.E."/>
            <person name="James T.Y."/>
        </authorList>
    </citation>
    <scope>NUCLEOTIDE SEQUENCE</scope>
    <source>
        <strain evidence="11">JEL0476</strain>
    </source>
</reference>
<dbReference type="InterPro" id="IPR010935">
    <property type="entry name" value="SMC_hinge"/>
</dbReference>
<dbReference type="FunFam" id="3.40.50.300:FF:000370">
    <property type="entry name" value="Structural maintenance of chromosomes 3"/>
    <property type="match status" value="1"/>
</dbReference>
<keyword evidence="4 7" id="KW-0175">Coiled coil</keyword>
<evidence type="ECO:0000256" key="2">
    <source>
        <dbReference type="ARBA" id="ARBA00022618"/>
    </source>
</evidence>
<evidence type="ECO:0000313" key="11">
    <source>
        <dbReference type="EMBL" id="KAJ3224845.1"/>
    </source>
</evidence>
<dbReference type="GO" id="GO:0016887">
    <property type="term" value="F:ATP hydrolysis activity"/>
    <property type="evidence" value="ECO:0007669"/>
    <property type="project" value="InterPro"/>
</dbReference>
<dbReference type="InterPro" id="IPR027417">
    <property type="entry name" value="P-loop_NTPase"/>
</dbReference>
<keyword evidence="5" id="KW-0539">Nucleus</keyword>
<keyword evidence="2" id="KW-0132">Cell division</keyword>
<dbReference type="PANTHER" id="PTHR43977">
    <property type="entry name" value="STRUCTURAL MAINTENANCE OF CHROMOSOMES PROTEIN 3"/>
    <property type="match status" value="1"/>
</dbReference>
<evidence type="ECO:0000256" key="4">
    <source>
        <dbReference type="ARBA" id="ARBA00023054"/>
    </source>
</evidence>
<sequence length="1511" mass="175050">MKKLILLIFNLGILYSCAATFPVPFNEFVEELNGTFSKQEELKIKKLKKREQLLVPENSSGKDSKLVHTLNLEETLIKFANNQDVINKSNVYTDLNRNLTNLIKLTEDDVINLSTPIREFKIHYDKTGLSKQEMDMRNPSSNILQAKKFLKLRYSKGWNNCNLFIIKEETNLEEWNISKELDKVFTLNTTDSNSISSESIEKIESASTSKKNNNSDKKNDSCYESPITEIAENLFINDIICQECYDTGFEVEGQMCDKCSINSHEKHEMEDIRVDSKYSSCSSFSSNASKFDYYDFMLKNNMKKERKESFENCCKSDAIVAKSFNGITQSSIVITSRSGNAKDQTTIEPFHPKHNVIVGRNGSGKSNFFAAIRFILNDAYSNMSREERQALLHEGSSPTISAYVQIEFDNSDNRFPTGILYMCKDTVILRRTIGLKKDEYSLDKKSATKADIANLLESAGFSRSNPYYIVPQGRITALTNAKDHERLAVLRDVAGTSVYEQRRIDSLKIMEETEQKKAKINELMEFIQQRMDELEEEKKELKMFQQKDRERRCLQYTIYSKDQEEIDRQIEESIENEIFTLNTQKEALNKEKEQILIDREEEIKAKQNLELLLGDLNEDVQTQNQNIAKLNLDLTNIQEQITKKESELHQLLPEFENLQSTEVELNKSIKEKKIEQTCLYSKQGRNNKFRSKKERDIALKSEIEFLNQNLAEEELKLEELVLDIENQKVSFEKVENDLKVFQSKISERKRKMENFDENERKIRFEKLKFEEERKTLWRKDAQSSQLLNGLKDKHLTAKRTFESTLDRSTNSGLQAVSRIAERLGLSDNVYGKLYELFEVDERFQTAVEVVSGGSLFHIVVDTDETATRILEIMTREKAGRVTFMPLNRLKPKEFNKGNITDEVLPMIDILRFESHLRPVFLQVFGKAVICENLDVCDRCARSHGLTAVTMDGDRVGRKGEITGGFHDKRRSRLEAIKNLKLYSVELETEKRKNEEIQKQIQIVDQTITKLRDETSKLEREKIMFHDLENTVQIGLSSKQREEIRLKEVLKQKEKSLENVTTLIQNLKVQIELYEKEMSLPLLATLTDEETKRLDELNDQLKQLDVRLQETVGRRVDLQERKSILEVELNENLFRRRNDIQLKLASLNNVASTEEITARKREFDSVNNRVFNINSRLEEIEKSVSALEKKISAKYSDLESNKNLQQDEKIGLQKEARTKEKYMSKKVVLINKKEECEMNIRELGLIPDEAFEKFKDLPNKKLLGKLHKVNESLKKYGHVNKKAVEQYNNFTEQRESLEKRKEELDSSGKSIEELIKTLDQRKNEAIKRTFKQVSKNFSEVWEKLVSTGSGRLEILRKDGTVEIEGDISSSEEEESQSQSQLQNTEIEKYSGIAINVSFNQKTDEGLRMGQLSGGQKTLVALALIFSIQRCDPAPFYLFDEIDAALDAAYRTSVANMIHELCETAQFITTTFRPEMLNFADKFYGVTFNNKVSKIQVITRDNAREFVEQEQPH</sequence>
<dbReference type="Gene3D" id="1.20.1060.20">
    <property type="match status" value="1"/>
</dbReference>
<dbReference type="Gene3D" id="3.30.70.1620">
    <property type="match status" value="1"/>
</dbReference>
<feature type="coiled-coil region" evidence="7">
    <location>
        <begin position="510"/>
        <end position="647"/>
    </location>
</feature>
<dbReference type="InterPro" id="IPR036277">
    <property type="entry name" value="SMC_hinge_sf"/>
</dbReference>
<evidence type="ECO:0000313" key="12">
    <source>
        <dbReference type="Proteomes" id="UP001211065"/>
    </source>
</evidence>
<accession>A0AAD5U6J3</accession>
<keyword evidence="3" id="KW-0498">Mitosis</keyword>
<feature type="coiled-coil region" evidence="7">
    <location>
        <begin position="1279"/>
        <end position="1313"/>
    </location>
</feature>
<comment type="caution">
    <text evidence="11">The sequence shown here is derived from an EMBL/GenBank/DDBJ whole genome shotgun (WGS) entry which is preliminary data.</text>
</comment>
<name>A0AAD5U6J3_9FUNG</name>
<dbReference type="SUPFAM" id="SSF75553">
    <property type="entry name" value="Smc hinge domain"/>
    <property type="match status" value="1"/>
</dbReference>
<dbReference type="SMART" id="SM00968">
    <property type="entry name" value="SMC_hinge"/>
    <property type="match status" value="1"/>
</dbReference>
<evidence type="ECO:0000259" key="10">
    <source>
        <dbReference type="SMART" id="SM00968"/>
    </source>
</evidence>
<dbReference type="EMBL" id="JADGJW010000079">
    <property type="protein sequence ID" value="KAJ3224845.1"/>
    <property type="molecule type" value="Genomic_DNA"/>
</dbReference>
<dbReference type="Pfam" id="PF02463">
    <property type="entry name" value="SMC_N"/>
    <property type="match status" value="1"/>
</dbReference>
<dbReference type="GO" id="GO:0051276">
    <property type="term" value="P:chromosome organization"/>
    <property type="evidence" value="ECO:0007669"/>
    <property type="project" value="InterPro"/>
</dbReference>
<dbReference type="CDD" id="cd03272">
    <property type="entry name" value="ABC_SMC3_euk"/>
    <property type="match status" value="1"/>
</dbReference>
<dbReference type="SUPFAM" id="SSF52540">
    <property type="entry name" value="P-loop containing nucleoside triphosphate hydrolases"/>
    <property type="match status" value="1"/>
</dbReference>
<feature type="coiled-coil region" evidence="7">
    <location>
        <begin position="703"/>
        <end position="737"/>
    </location>
</feature>
<evidence type="ECO:0000256" key="1">
    <source>
        <dbReference type="ARBA" id="ARBA00005917"/>
    </source>
</evidence>
<feature type="coiled-coil region" evidence="7">
    <location>
        <begin position="1169"/>
        <end position="1214"/>
    </location>
</feature>
<proteinExistence type="inferred from homology"/>
<keyword evidence="12" id="KW-1185">Reference proteome</keyword>
<keyword evidence="6" id="KW-0131">Cell cycle</keyword>
<dbReference type="Proteomes" id="UP001211065">
    <property type="component" value="Unassembled WGS sequence"/>
</dbReference>
<protein>
    <submittedName>
        <fullName evidence="11">Structural maintenance of chromosomes protein 3</fullName>
    </submittedName>
</protein>
<evidence type="ECO:0000256" key="3">
    <source>
        <dbReference type="ARBA" id="ARBA00022776"/>
    </source>
</evidence>
<dbReference type="GO" id="GO:0051301">
    <property type="term" value="P:cell division"/>
    <property type="evidence" value="ECO:0007669"/>
    <property type="project" value="UniProtKB-KW"/>
</dbReference>
<feature type="signal peptide" evidence="9">
    <location>
        <begin position="1"/>
        <end position="20"/>
    </location>
</feature>
<evidence type="ECO:0000256" key="6">
    <source>
        <dbReference type="ARBA" id="ARBA00023306"/>
    </source>
</evidence>
<dbReference type="InterPro" id="IPR003395">
    <property type="entry name" value="RecF/RecN/SMC_N"/>
</dbReference>
<gene>
    <name evidence="11" type="primary">SMC3</name>
    <name evidence="11" type="ORF">HK099_007782</name>
</gene>
<dbReference type="Pfam" id="PF06470">
    <property type="entry name" value="SMC_hinge"/>
    <property type="match status" value="1"/>
</dbReference>
<evidence type="ECO:0000256" key="5">
    <source>
        <dbReference type="ARBA" id="ARBA00023242"/>
    </source>
</evidence>
<dbReference type="GO" id="GO:0005524">
    <property type="term" value="F:ATP binding"/>
    <property type="evidence" value="ECO:0007669"/>
    <property type="project" value="InterPro"/>
</dbReference>
<keyword evidence="9" id="KW-0732">Signal</keyword>
<evidence type="ECO:0000256" key="9">
    <source>
        <dbReference type="SAM" id="SignalP"/>
    </source>
</evidence>
<feature type="coiled-coil region" evidence="7">
    <location>
        <begin position="979"/>
        <end position="1120"/>
    </location>
</feature>
<feature type="chain" id="PRO_5042283995" evidence="9">
    <location>
        <begin position="21"/>
        <end position="1511"/>
    </location>
</feature>
<evidence type="ECO:0000256" key="8">
    <source>
        <dbReference type="SAM" id="MobiDB-lite"/>
    </source>
</evidence>
<evidence type="ECO:0000256" key="7">
    <source>
        <dbReference type="SAM" id="Coils"/>
    </source>
</evidence>
<feature type="region of interest" description="Disordered" evidence="8">
    <location>
        <begin position="198"/>
        <end position="220"/>
    </location>
</feature>
<feature type="domain" description="SMC hinge" evidence="10">
    <location>
        <begin position="827"/>
        <end position="940"/>
    </location>
</feature>
<dbReference type="PROSITE" id="PS51257">
    <property type="entry name" value="PROKAR_LIPOPROTEIN"/>
    <property type="match status" value="1"/>
</dbReference>